<dbReference type="InterPro" id="IPR001650">
    <property type="entry name" value="Helicase_C-like"/>
</dbReference>
<gene>
    <name evidence="7" type="ORF">PGLA2088_LOCUS24225</name>
</gene>
<reference evidence="7" key="1">
    <citation type="submission" date="2021-02" db="EMBL/GenBank/DDBJ databases">
        <authorList>
            <person name="Dougan E. K."/>
            <person name="Rhodes N."/>
            <person name="Thang M."/>
            <person name="Chan C."/>
        </authorList>
    </citation>
    <scope>NUCLEOTIDE SEQUENCE</scope>
</reference>
<dbReference type="GO" id="GO:0005524">
    <property type="term" value="F:ATP binding"/>
    <property type="evidence" value="ECO:0007669"/>
    <property type="project" value="UniProtKB-KW"/>
</dbReference>
<dbReference type="AlphaFoldDB" id="A0A813JW65"/>
<evidence type="ECO:0000259" key="6">
    <source>
        <dbReference type="PROSITE" id="PS51192"/>
    </source>
</evidence>
<evidence type="ECO:0000256" key="1">
    <source>
        <dbReference type="ARBA" id="ARBA00012552"/>
    </source>
</evidence>
<dbReference type="PROSITE" id="PS51192">
    <property type="entry name" value="HELICASE_ATP_BIND_1"/>
    <property type="match status" value="1"/>
</dbReference>
<dbReference type="GO" id="GO:0016787">
    <property type="term" value="F:hydrolase activity"/>
    <property type="evidence" value="ECO:0007669"/>
    <property type="project" value="UniProtKB-KW"/>
</dbReference>
<dbReference type="InterPro" id="IPR044742">
    <property type="entry name" value="DEAD/DEAH_RhlB"/>
</dbReference>
<dbReference type="InterPro" id="IPR011545">
    <property type="entry name" value="DEAD/DEAH_box_helicase_dom"/>
</dbReference>
<name>A0A813JW65_POLGL</name>
<dbReference type="Pfam" id="PF00271">
    <property type="entry name" value="Helicase_C"/>
    <property type="match status" value="1"/>
</dbReference>
<keyword evidence="5" id="KW-0067">ATP-binding</keyword>
<evidence type="ECO:0000313" key="7">
    <source>
        <dbReference type="EMBL" id="CAE8684975.1"/>
    </source>
</evidence>
<dbReference type="GO" id="GO:0003676">
    <property type="term" value="F:nucleic acid binding"/>
    <property type="evidence" value="ECO:0007669"/>
    <property type="project" value="InterPro"/>
</dbReference>
<evidence type="ECO:0000256" key="2">
    <source>
        <dbReference type="ARBA" id="ARBA00022741"/>
    </source>
</evidence>
<dbReference type="SUPFAM" id="SSF52540">
    <property type="entry name" value="P-loop containing nucleoside triphosphate hydrolases"/>
    <property type="match status" value="2"/>
</dbReference>
<sequence>MRDAGFTEPTPVQAQTWPILSSGRDLIGVARTGSGKTLAFLLPAFAKLLSEGLRSKTGTTSGVHSSSDSALPVQMQKVAAGPGAYYSPEILVLAPSRELAAQIEAEAKRFTAATGIVTLACYGGDGLRREQLGRLRERPECIVGTVGRIVDFIENEKHWFGIKTVRWLVMDEADAMIGDGADANLRKITSDVDTPHRQTMMFSATFLDDVRDLATWVSRNPVEVRVGMKDPLRANPDVDQQVIICKDDFDKDGALKSMLRKQYGSNARTPGKVLIFCADPDECDTVAKKIKAALNGANIEVLHGNKKQADREKAMINFRSGASPMMVAVNLRSVPLRFLFFTVMVNNKNNSKTSNKQQKRKLIEEKSYWNQPYEVMLLCVLFTRTLRCVFLKLVENV</sequence>
<dbReference type="SMART" id="SM00487">
    <property type="entry name" value="DEXDc"/>
    <property type="match status" value="1"/>
</dbReference>
<dbReference type="InterPro" id="IPR014001">
    <property type="entry name" value="Helicase_ATP-bd"/>
</dbReference>
<dbReference type="InterPro" id="IPR027417">
    <property type="entry name" value="P-loop_NTPase"/>
</dbReference>
<proteinExistence type="predicted"/>
<dbReference type="PANTHER" id="PTHR47958">
    <property type="entry name" value="ATP-DEPENDENT RNA HELICASE DBP3"/>
    <property type="match status" value="1"/>
</dbReference>
<keyword evidence="3" id="KW-0378">Hydrolase</keyword>
<dbReference type="EC" id="3.6.4.13" evidence="1"/>
<keyword evidence="2" id="KW-0547">Nucleotide-binding</keyword>
<protein>
    <recommendedName>
        <fullName evidence="1">RNA helicase</fullName>
        <ecNumber evidence="1">3.6.4.13</ecNumber>
    </recommendedName>
</protein>
<evidence type="ECO:0000256" key="4">
    <source>
        <dbReference type="ARBA" id="ARBA00022806"/>
    </source>
</evidence>
<dbReference type="CDD" id="cd00268">
    <property type="entry name" value="DEADc"/>
    <property type="match status" value="1"/>
</dbReference>
<dbReference type="GO" id="GO:0003724">
    <property type="term" value="F:RNA helicase activity"/>
    <property type="evidence" value="ECO:0007669"/>
    <property type="project" value="UniProtKB-EC"/>
</dbReference>
<dbReference type="Proteomes" id="UP000626109">
    <property type="component" value="Unassembled WGS sequence"/>
</dbReference>
<comment type="caution">
    <text evidence="7">The sequence shown here is derived from an EMBL/GenBank/DDBJ whole genome shotgun (WGS) entry which is preliminary data.</text>
</comment>
<keyword evidence="4" id="KW-0347">Helicase</keyword>
<dbReference type="EMBL" id="CAJNNW010026393">
    <property type="protein sequence ID" value="CAE8684975.1"/>
    <property type="molecule type" value="Genomic_DNA"/>
</dbReference>
<accession>A0A813JW65</accession>
<feature type="domain" description="Helicase ATP-binding" evidence="6">
    <location>
        <begin position="17"/>
        <end position="224"/>
    </location>
</feature>
<dbReference type="Gene3D" id="3.40.50.300">
    <property type="entry name" value="P-loop containing nucleotide triphosphate hydrolases"/>
    <property type="match status" value="2"/>
</dbReference>
<evidence type="ECO:0000313" key="8">
    <source>
        <dbReference type="Proteomes" id="UP000626109"/>
    </source>
</evidence>
<dbReference type="Pfam" id="PF00270">
    <property type="entry name" value="DEAD"/>
    <property type="match status" value="1"/>
</dbReference>
<evidence type="ECO:0000256" key="3">
    <source>
        <dbReference type="ARBA" id="ARBA00022801"/>
    </source>
</evidence>
<organism evidence="7 8">
    <name type="scientific">Polarella glacialis</name>
    <name type="common">Dinoflagellate</name>
    <dbReference type="NCBI Taxonomy" id="89957"/>
    <lineage>
        <taxon>Eukaryota</taxon>
        <taxon>Sar</taxon>
        <taxon>Alveolata</taxon>
        <taxon>Dinophyceae</taxon>
        <taxon>Suessiales</taxon>
        <taxon>Suessiaceae</taxon>
        <taxon>Polarella</taxon>
    </lineage>
</organism>
<evidence type="ECO:0000256" key="5">
    <source>
        <dbReference type="ARBA" id="ARBA00022840"/>
    </source>
</evidence>